<dbReference type="Proteomes" id="UP000566813">
    <property type="component" value="Unassembled WGS sequence"/>
</dbReference>
<reference evidence="1 2" key="1">
    <citation type="submission" date="2020-08" db="EMBL/GenBank/DDBJ databases">
        <title>The genome sequence of type strain Novosphingobium flavum NBRC 111647.</title>
        <authorList>
            <person name="Liu Y."/>
        </authorList>
    </citation>
    <scope>NUCLEOTIDE SEQUENCE [LARGE SCALE GENOMIC DNA]</scope>
    <source>
        <strain evidence="1 2">NBRC 111647</strain>
    </source>
</reference>
<evidence type="ECO:0000313" key="1">
    <source>
        <dbReference type="EMBL" id="MBC2666234.1"/>
    </source>
</evidence>
<sequence length="67" mass="7426">MALTTIEQASGQWTVVNTDQITYIREDTYGTAIHFSSGEHIICSLELNDLLSRLAPASPEMMLTRPS</sequence>
<dbReference type="RefSeq" id="WP_185664529.1">
    <property type="nucleotide sequence ID" value="NZ_JACLAW010000008.1"/>
</dbReference>
<organism evidence="1 2">
    <name type="scientific">Novosphingobium flavum</name>
    <dbReference type="NCBI Taxonomy" id="1778672"/>
    <lineage>
        <taxon>Bacteria</taxon>
        <taxon>Pseudomonadati</taxon>
        <taxon>Pseudomonadota</taxon>
        <taxon>Alphaproteobacteria</taxon>
        <taxon>Sphingomonadales</taxon>
        <taxon>Sphingomonadaceae</taxon>
        <taxon>Novosphingobium</taxon>
    </lineage>
</organism>
<evidence type="ECO:0000313" key="2">
    <source>
        <dbReference type="Proteomes" id="UP000566813"/>
    </source>
</evidence>
<dbReference type="AlphaFoldDB" id="A0A7X1FSV6"/>
<name>A0A7X1FSV6_9SPHN</name>
<keyword evidence="2" id="KW-1185">Reference proteome</keyword>
<protein>
    <submittedName>
        <fullName evidence="1">Uncharacterized protein</fullName>
    </submittedName>
</protein>
<accession>A0A7X1FSV6</accession>
<comment type="caution">
    <text evidence="1">The sequence shown here is derived from an EMBL/GenBank/DDBJ whole genome shotgun (WGS) entry which is preliminary data.</text>
</comment>
<gene>
    <name evidence="1" type="ORF">H7F51_11965</name>
</gene>
<dbReference type="EMBL" id="JACLAW010000008">
    <property type="protein sequence ID" value="MBC2666234.1"/>
    <property type="molecule type" value="Genomic_DNA"/>
</dbReference>
<proteinExistence type="predicted"/>